<evidence type="ECO:0000313" key="1">
    <source>
        <dbReference type="EMBL" id="NMA44897.1"/>
    </source>
</evidence>
<evidence type="ECO:0000313" key="2">
    <source>
        <dbReference type="Proteomes" id="UP000526302"/>
    </source>
</evidence>
<dbReference type="AlphaFoldDB" id="A0A7K4C0B0"/>
<dbReference type="EMBL" id="JAAZKV010000031">
    <property type="protein sequence ID" value="NMA44897.1"/>
    <property type="molecule type" value="Genomic_DNA"/>
</dbReference>
<sequence length="159" mass="18865">MGNVFSKLRKVVKERQKNPFMTPKKLRSAELKRRERAAARLRTTANRQHKASIPLRKKFDRTILLIEGCVNKRKKLTVPQQFALQKNLWALDKRLIDFIKTETKVMMEKELYNPSKARTENVFKMMDKLKEKTQMLENLGLVRKGFVTNTFYIKKPIKK</sequence>
<gene>
    <name evidence="1" type="ORF">GX950_03755</name>
</gene>
<dbReference type="Proteomes" id="UP000526302">
    <property type="component" value="Unassembled WGS sequence"/>
</dbReference>
<comment type="caution">
    <text evidence="1">The sequence shown here is derived from an EMBL/GenBank/DDBJ whole genome shotgun (WGS) entry which is preliminary data.</text>
</comment>
<reference evidence="1 2" key="1">
    <citation type="journal article" date="2020" name="Biotechnol. Biofuels">
        <title>New insights from the biogas microbiome by comprehensive genome-resolved metagenomics of nearly 1600 species originating from multiple anaerobic digesters.</title>
        <authorList>
            <person name="Campanaro S."/>
            <person name="Treu L."/>
            <person name="Rodriguez-R L.M."/>
            <person name="Kovalovszki A."/>
            <person name="Ziels R.M."/>
            <person name="Maus I."/>
            <person name="Zhu X."/>
            <person name="Kougias P.G."/>
            <person name="Basile A."/>
            <person name="Luo G."/>
            <person name="Schluter A."/>
            <person name="Konstantinidis K.T."/>
            <person name="Angelidaki I."/>
        </authorList>
    </citation>
    <scope>NUCLEOTIDE SEQUENCE [LARGE SCALE GENOMIC DNA]</scope>
    <source>
        <strain evidence="1">AS22ysBPME_79</strain>
    </source>
</reference>
<proteinExistence type="predicted"/>
<name>A0A7K4C0B0_9ARCH</name>
<protein>
    <submittedName>
        <fullName evidence="1">Uncharacterized protein</fullName>
    </submittedName>
</protein>
<organism evidence="1 2">
    <name type="scientific">Candidatus Iainarchaeum sp</name>
    <dbReference type="NCBI Taxonomy" id="3101447"/>
    <lineage>
        <taxon>Archaea</taxon>
        <taxon>Candidatus Iainarchaeota</taxon>
        <taxon>Candidatus Iainarchaeia</taxon>
        <taxon>Candidatus Iainarchaeales</taxon>
        <taxon>Candidatus Iainarchaeaceae</taxon>
        <taxon>Candidatus Iainarchaeum</taxon>
    </lineage>
</organism>
<accession>A0A7K4C0B0</accession>